<dbReference type="AlphaFoldDB" id="A0AAD4DF97"/>
<keyword evidence="1 2" id="KW-0728">SH3 domain</keyword>
<dbReference type="Gene3D" id="1.20.1270.60">
    <property type="entry name" value="Arfaptin homology (AH) domain/BAR domain"/>
    <property type="match status" value="1"/>
</dbReference>
<dbReference type="PRINTS" id="PR01887">
    <property type="entry name" value="SPECTRNALPHA"/>
</dbReference>
<dbReference type="PANTHER" id="PTHR47174">
    <property type="entry name" value="BRIDGING INTEGRATOR 3"/>
    <property type="match status" value="1"/>
</dbReference>
<dbReference type="InterPro" id="IPR001452">
    <property type="entry name" value="SH3_domain"/>
</dbReference>
<dbReference type="PRINTS" id="PR00452">
    <property type="entry name" value="SH3DOMAIN"/>
</dbReference>
<accession>A0AAD4DF97</accession>
<dbReference type="SMART" id="SM00326">
    <property type="entry name" value="SH3"/>
    <property type="match status" value="1"/>
</dbReference>
<comment type="caution">
    <text evidence="6">The sequence shown here is derived from an EMBL/GenBank/DDBJ whole genome shotgun (WGS) entry which is preliminary data.</text>
</comment>
<organism evidence="6 7">
    <name type="scientific">Linnemannia exigua</name>
    <dbReference type="NCBI Taxonomy" id="604196"/>
    <lineage>
        <taxon>Eukaryota</taxon>
        <taxon>Fungi</taxon>
        <taxon>Fungi incertae sedis</taxon>
        <taxon>Mucoromycota</taxon>
        <taxon>Mortierellomycotina</taxon>
        <taxon>Mortierellomycetes</taxon>
        <taxon>Mortierellales</taxon>
        <taxon>Mortierellaceae</taxon>
        <taxon>Linnemannia</taxon>
    </lineage>
</organism>
<dbReference type="GO" id="GO:0051666">
    <property type="term" value="P:actin cortical patch localization"/>
    <property type="evidence" value="ECO:0007669"/>
    <property type="project" value="InterPro"/>
</dbReference>
<dbReference type="PANTHER" id="PTHR47174:SF1">
    <property type="entry name" value="REDUCED VIABILITY UPON STARVATION PROTEIN 167"/>
    <property type="match status" value="1"/>
</dbReference>
<evidence type="ECO:0000259" key="4">
    <source>
        <dbReference type="PROSITE" id="PS50002"/>
    </source>
</evidence>
<evidence type="ECO:0000256" key="2">
    <source>
        <dbReference type="PROSITE-ProRule" id="PRU00192"/>
    </source>
</evidence>
<dbReference type="EMBL" id="JAAAIL010000378">
    <property type="protein sequence ID" value="KAG0276370.1"/>
    <property type="molecule type" value="Genomic_DNA"/>
</dbReference>
<dbReference type="GO" id="GO:0031097">
    <property type="term" value="C:medial cortex"/>
    <property type="evidence" value="ECO:0007669"/>
    <property type="project" value="TreeGrafter"/>
</dbReference>
<feature type="region of interest" description="Disordered" evidence="3">
    <location>
        <begin position="302"/>
        <end position="425"/>
    </location>
</feature>
<dbReference type="SMART" id="SM00721">
    <property type="entry name" value="BAR"/>
    <property type="match status" value="1"/>
</dbReference>
<evidence type="ECO:0000256" key="1">
    <source>
        <dbReference type="ARBA" id="ARBA00022443"/>
    </source>
</evidence>
<feature type="domain" description="SH3" evidence="4">
    <location>
        <begin position="483"/>
        <end position="542"/>
    </location>
</feature>
<dbReference type="InterPro" id="IPR027267">
    <property type="entry name" value="AH/BAR_dom_sf"/>
</dbReference>
<feature type="compositionally biased region" description="Low complexity" evidence="3">
    <location>
        <begin position="376"/>
        <end position="389"/>
    </location>
</feature>
<dbReference type="Pfam" id="PF03114">
    <property type="entry name" value="BAR"/>
    <property type="match status" value="1"/>
</dbReference>
<dbReference type="GO" id="GO:0006897">
    <property type="term" value="P:endocytosis"/>
    <property type="evidence" value="ECO:0007669"/>
    <property type="project" value="InterPro"/>
</dbReference>
<proteinExistence type="predicted"/>
<dbReference type="Proteomes" id="UP001194580">
    <property type="component" value="Unassembled WGS sequence"/>
</dbReference>
<dbReference type="GO" id="GO:0097320">
    <property type="term" value="P:plasma membrane tubulation"/>
    <property type="evidence" value="ECO:0007669"/>
    <property type="project" value="TreeGrafter"/>
</dbReference>
<dbReference type="Gene3D" id="2.30.30.40">
    <property type="entry name" value="SH3 Domains"/>
    <property type="match status" value="1"/>
</dbReference>
<evidence type="ECO:0000259" key="5">
    <source>
        <dbReference type="PROSITE" id="PS51021"/>
    </source>
</evidence>
<dbReference type="InterPro" id="IPR036028">
    <property type="entry name" value="SH3-like_dom_sf"/>
</dbReference>
<dbReference type="SUPFAM" id="SSF103657">
    <property type="entry name" value="BAR/IMD domain-like"/>
    <property type="match status" value="1"/>
</dbReference>
<dbReference type="PROSITE" id="PS50002">
    <property type="entry name" value="SH3"/>
    <property type="match status" value="1"/>
</dbReference>
<evidence type="ECO:0008006" key="8">
    <source>
        <dbReference type="Google" id="ProtNLM"/>
    </source>
</evidence>
<dbReference type="InterPro" id="IPR046982">
    <property type="entry name" value="BIN3/RVS161-like"/>
</dbReference>
<dbReference type="PROSITE" id="PS51021">
    <property type="entry name" value="BAR"/>
    <property type="match status" value="1"/>
</dbReference>
<dbReference type="GO" id="GO:0030479">
    <property type="term" value="C:actin cortical patch"/>
    <property type="evidence" value="ECO:0007669"/>
    <property type="project" value="TreeGrafter"/>
</dbReference>
<dbReference type="InterPro" id="IPR004148">
    <property type="entry name" value="BAR_dom"/>
</dbReference>
<dbReference type="SUPFAM" id="SSF50044">
    <property type="entry name" value="SH3-domain"/>
    <property type="match status" value="1"/>
</dbReference>
<dbReference type="GO" id="GO:0008289">
    <property type="term" value="F:lipid binding"/>
    <property type="evidence" value="ECO:0007669"/>
    <property type="project" value="TreeGrafter"/>
</dbReference>
<evidence type="ECO:0000256" key="3">
    <source>
        <dbReference type="SAM" id="MobiDB-lite"/>
    </source>
</evidence>
<evidence type="ECO:0000313" key="7">
    <source>
        <dbReference type="Proteomes" id="UP001194580"/>
    </source>
</evidence>
<gene>
    <name evidence="6" type="ORF">BGZ95_007616</name>
</gene>
<dbReference type="GO" id="GO:0043332">
    <property type="term" value="C:mating projection tip"/>
    <property type="evidence" value="ECO:0007669"/>
    <property type="project" value="TreeGrafter"/>
</dbReference>
<dbReference type="FunFam" id="2.30.30.40:FF:000100">
    <property type="entry name" value="SH3 domain-containing YSC84-like protein 1"/>
    <property type="match status" value="1"/>
</dbReference>
<dbReference type="GO" id="GO:1990528">
    <property type="term" value="C:Rvs161p-Rvs167p complex"/>
    <property type="evidence" value="ECO:0007669"/>
    <property type="project" value="TreeGrafter"/>
</dbReference>
<feature type="compositionally biased region" description="Low complexity" evidence="3">
    <location>
        <begin position="405"/>
        <end position="415"/>
    </location>
</feature>
<reference evidence="6" key="1">
    <citation type="journal article" date="2020" name="Fungal Divers.">
        <title>Resolving the Mortierellaceae phylogeny through synthesis of multi-gene phylogenetics and phylogenomics.</title>
        <authorList>
            <person name="Vandepol N."/>
            <person name="Liber J."/>
            <person name="Desiro A."/>
            <person name="Na H."/>
            <person name="Kennedy M."/>
            <person name="Barry K."/>
            <person name="Grigoriev I.V."/>
            <person name="Miller A.N."/>
            <person name="O'Donnell K."/>
            <person name="Stajich J.E."/>
            <person name="Bonito G."/>
        </authorList>
    </citation>
    <scope>NUCLEOTIDE SEQUENCE</scope>
    <source>
        <strain evidence="6">NRRL 28262</strain>
    </source>
</reference>
<name>A0AAD4DF97_9FUNG</name>
<dbReference type="CDD" id="cd07599">
    <property type="entry name" value="BAR_Rvs167p"/>
    <property type="match status" value="1"/>
</dbReference>
<sequence>MSRKGFTKAVYRLPHTLSTKTGIRDGTDSIRLFIEAFTSRERTRDDEFTELNNKFTTCEKITANLLQEVMKYRDNVTSMLNHQAEFGIVLAEIYDPNLSMSGGEVTPRRAPTAPESIQAVDDFQAVMRETRDILLPEVDKLEMTVVRPLTEMQNNMKLIRKTMTKREHKLVDYDRYRISLKKLNDKKERTLNDEKQIYKLESQLEVATADYEGLNGLLREELPGFFYYNIKLMEPIFNTFYYLQLNIYNIMLQRITPLANSGYYDLTMNVLQGYEARKQDTAPTVESVELITRKSVTASYQSKYGRPSLEEGAEEYQGVPAQAPNAHRGYSPIAPTPGTKSWEAGVASAGAKPWQTGGSAAPPAMPAPGLKPWQTGGSAVSASAAAPGAKPWQTGAASSAPPPAYNAQSAPAAEQSESRYGGPSNVNIHLTPSISGTIAATAAAAATSHAMNSFSATLNQMQAQAAAKKGPPPPIPKRIGVPGGAKMAVALYDYDAQQAGDLSFRKDDHIEIVERSNNPNEWWTGKLNGKQGIFPGTYVQEL</sequence>
<feature type="domain" description="BAR" evidence="5">
    <location>
        <begin position="33"/>
        <end position="283"/>
    </location>
</feature>
<evidence type="ECO:0000313" key="6">
    <source>
        <dbReference type="EMBL" id="KAG0276370.1"/>
    </source>
</evidence>
<dbReference type="Pfam" id="PF00018">
    <property type="entry name" value="SH3_1"/>
    <property type="match status" value="1"/>
</dbReference>
<protein>
    <recommendedName>
        <fullName evidence="8">BAR-domain-containing protein</fullName>
    </recommendedName>
</protein>
<keyword evidence="7" id="KW-1185">Reference proteome</keyword>